<comment type="caution">
    <text evidence="1">The sequence shown here is derived from an EMBL/GenBank/DDBJ whole genome shotgun (WGS) entry which is preliminary data.</text>
</comment>
<dbReference type="Gene3D" id="3.30.420.10">
    <property type="entry name" value="Ribonuclease H-like superfamily/Ribonuclease H"/>
    <property type="match status" value="1"/>
</dbReference>
<proteinExistence type="predicted"/>
<dbReference type="InterPro" id="IPR036397">
    <property type="entry name" value="RNaseH_sf"/>
</dbReference>
<reference evidence="1 2" key="1">
    <citation type="submission" date="2013-06" db="EMBL/GenBank/DDBJ databases">
        <authorList>
            <person name="Weinstock G."/>
            <person name="Sodergren E."/>
            <person name="Lobos E.A."/>
            <person name="Fulton L."/>
            <person name="Fulton R."/>
            <person name="Courtney L."/>
            <person name="Fronick C."/>
            <person name="O'Laughlin M."/>
            <person name="Godfrey J."/>
            <person name="Wilson R.M."/>
            <person name="Miner T."/>
            <person name="Farmer C."/>
            <person name="Delehaunty K."/>
            <person name="Cordes M."/>
            <person name="Minx P."/>
            <person name="Tomlinson C."/>
            <person name="Chen J."/>
            <person name="Wollam A."/>
            <person name="Pepin K.H."/>
            <person name="Bhonagiri V."/>
            <person name="Zhang X."/>
            <person name="Warren W."/>
            <person name="Mitreva M."/>
            <person name="Mardis E.R."/>
            <person name="Wilson R.K."/>
        </authorList>
    </citation>
    <scope>NUCLEOTIDE SEQUENCE [LARGE SCALE GENOMIC DNA]</scope>
    <source>
        <strain evidence="1 2">SD2A-2</strain>
    </source>
</reference>
<name>A0AB73AD01_ENTFC</name>
<accession>A0AB73AD01</accession>
<dbReference type="Proteomes" id="UP000014622">
    <property type="component" value="Unassembled WGS sequence"/>
</dbReference>
<evidence type="ECO:0000313" key="2">
    <source>
        <dbReference type="Proteomes" id="UP000014622"/>
    </source>
</evidence>
<evidence type="ECO:0008006" key="3">
    <source>
        <dbReference type="Google" id="ProtNLM"/>
    </source>
</evidence>
<dbReference type="GO" id="GO:0003676">
    <property type="term" value="F:nucleic acid binding"/>
    <property type="evidence" value="ECO:0007669"/>
    <property type="project" value="InterPro"/>
</dbReference>
<evidence type="ECO:0000313" key="1">
    <source>
        <dbReference type="EMBL" id="EPI15820.1"/>
    </source>
</evidence>
<sequence>MGEEIIVGLFDFLKKKQGKVSKHVDYQLASSLFRTGKVFAEKLEVDISNVDEFRKTFIAFDVETTGLNSSSDRIVEIGAVLFK</sequence>
<protein>
    <recommendedName>
        <fullName evidence="3">Exonuclease domain-containing protein</fullName>
    </recommendedName>
</protein>
<dbReference type="AlphaFoldDB" id="A0AB73AD01"/>
<gene>
    <name evidence="1" type="ORF">D356_00230</name>
</gene>
<dbReference type="EMBL" id="ATIT01000030">
    <property type="protein sequence ID" value="EPI15820.1"/>
    <property type="molecule type" value="Genomic_DNA"/>
</dbReference>
<dbReference type="InterPro" id="IPR012337">
    <property type="entry name" value="RNaseH-like_sf"/>
</dbReference>
<organism evidence="1 2">
    <name type="scientific">Enterococcus faecium SD2A-2</name>
    <dbReference type="NCBI Taxonomy" id="1244154"/>
    <lineage>
        <taxon>Bacteria</taxon>
        <taxon>Bacillati</taxon>
        <taxon>Bacillota</taxon>
        <taxon>Bacilli</taxon>
        <taxon>Lactobacillales</taxon>
        <taxon>Enterococcaceae</taxon>
        <taxon>Enterococcus</taxon>
    </lineage>
</organism>
<dbReference type="SUPFAM" id="SSF53098">
    <property type="entry name" value="Ribonuclease H-like"/>
    <property type="match status" value="1"/>
</dbReference>